<dbReference type="InterPro" id="IPR023796">
    <property type="entry name" value="Serpin_dom"/>
</dbReference>
<keyword evidence="8" id="KW-1185">Reference proteome</keyword>
<dbReference type="InterPro" id="IPR036186">
    <property type="entry name" value="Serpin_sf"/>
</dbReference>
<dbReference type="PROSITE" id="PS00284">
    <property type="entry name" value="SERPIN"/>
    <property type="match status" value="1"/>
</dbReference>
<dbReference type="InterPro" id="IPR042185">
    <property type="entry name" value="Serpin_sf_2"/>
</dbReference>
<dbReference type="Pfam" id="PF00079">
    <property type="entry name" value="Serpin"/>
    <property type="match status" value="1"/>
</dbReference>
<dbReference type="Proteomes" id="UP001367676">
    <property type="component" value="Unassembled WGS sequence"/>
</dbReference>
<dbReference type="PANTHER" id="PTHR11461:SF211">
    <property type="entry name" value="GH10112P-RELATED"/>
    <property type="match status" value="1"/>
</dbReference>
<proteinExistence type="inferred from homology"/>
<evidence type="ECO:0000256" key="4">
    <source>
        <dbReference type="RuleBase" id="RU000411"/>
    </source>
</evidence>
<dbReference type="GO" id="GO:0004867">
    <property type="term" value="F:serine-type endopeptidase inhibitor activity"/>
    <property type="evidence" value="ECO:0007669"/>
    <property type="project" value="UniProtKB-KW"/>
</dbReference>
<evidence type="ECO:0000313" key="7">
    <source>
        <dbReference type="EMBL" id="KAK7602074.1"/>
    </source>
</evidence>
<gene>
    <name evidence="7" type="ORF">V9T40_009515</name>
</gene>
<protein>
    <recommendedName>
        <fullName evidence="6">Serpin domain-containing protein</fullName>
    </recommendedName>
</protein>
<evidence type="ECO:0000256" key="3">
    <source>
        <dbReference type="ARBA" id="ARBA00022900"/>
    </source>
</evidence>
<feature type="region of interest" description="Disordered" evidence="5">
    <location>
        <begin position="1"/>
        <end position="22"/>
    </location>
</feature>
<dbReference type="CDD" id="cd00172">
    <property type="entry name" value="serpin"/>
    <property type="match status" value="1"/>
</dbReference>
<dbReference type="Gene3D" id="2.30.39.10">
    <property type="entry name" value="Alpha-1-antitrypsin, domain 1"/>
    <property type="match status" value="1"/>
</dbReference>
<evidence type="ECO:0000256" key="2">
    <source>
        <dbReference type="ARBA" id="ARBA00022690"/>
    </source>
</evidence>
<evidence type="ECO:0000256" key="5">
    <source>
        <dbReference type="SAM" id="MobiDB-lite"/>
    </source>
</evidence>
<dbReference type="InterPro" id="IPR042178">
    <property type="entry name" value="Serpin_sf_1"/>
</dbReference>
<reference evidence="7 8" key="1">
    <citation type="submission" date="2024-03" db="EMBL/GenBank/DDBJ databases">
        <title>Adaptation during the transition from Ophiocordyceps entomopathogen to insect associate is accompanied by gene loss and intensified selection.</title>
        <authorList>
            <person name="Ward C.M."/>
            <person name="Onetto C.A."/>
            <person name="Borneman A.R."/>
        </authorList>
    </citation>
    <scope>NUCLEOTIDE SEQUENCE [LARGE SCALE GENOMIC DNA]</scope>
    <source>
        <strain evidence="7">AWRI1</strain>
        <tissue evidence="7">Single Adult Female</tissue>
    </source>
</reference>
<evidence type="ECO:0000256" key="1">
    <source>
        <dbReference type="ARBA" id="ARBA00009500"/>
    </source>
</evidence>
<comment type="similarity">
    <text evidence="1 4">Belongs to the serpin family.</text>
</comment>
<dbReference type="AlphaFoldDB" id="A0AAN9Y888"/>
<dbReference type="InterPro" id="IPR023795">
    <property type="entry name" value="Serpin_CS"/>
</dbReference>
<sequence length="396" mass="44274">MYFNLSNGQHGEGKPPSDTATKVAKGISSLGRRLVTSLEEELSPHENLLLSPINIFHAVALLHMGAGGNTLKELSTLMAIPPNQNYSKSEIHSTLSSFYKNITTDDKGPVILNIADALFLQNGFQVKKDYQDYAIKQYQAHIENVNFAVGNEAVNKVNHWVSEKTRNHIPKIVETIPKDTQAVITTALYFNANLAYPFPKVETHKEKFSTGENEVDVQMMHLTEHLPYVRNYHLDFESTDLPYDGSDYALNIILPCPNQTIKNLIPKLKDISIKQIMENSSYKGVDLKLPKTKFSVGKSLVKTFRQLGVYNLFTGANLNDLTDASVLVSEILHKAEIEICEEGTVATAGSYLSFRLIRGTNYPILFHVNKPFIINIYDRKTSLTLFTGIVNNPVAT</sequence>
<evidence type="ECO:0000313" key="8">
    <source>
        <dbReference type="Proteomes" id="UP001367676"/>
    </source>
</evidence>
<dbReference type="InterPro" id="IPR000215">
    <property type="entry name" value="Serpin_fam"/>
</dbReference>
<keyword evidence="3" id="KW-0722">Serine protease inhibitor</keyword>
<accession>A0AAN9Y888</accession>
<dbReference type="SUPFAM" id="SSF56574">
    <property type="entry name" value="Serpins"/>
    <property type="match status" value="1"/>
</dbReference>
<keyword evidence="2" id="KW-0646">Protease inhibitor</keyword>
<dbReference type="EMBL" id="JBBCAQ010000010">
    <property type="protein sequence ID" value="KAK7602074.1"/>
    <property type="molecule type" value="Genomic_DNA"/>
</dbReference>
<comment type="caution">
    <text evidence="7">The sequence shown here is derived from an EMBL/GenBank/DDBJ whole genome shotgun (WGS) entry which is preliminary data.</text>
</comment>
<dbReference type="GO" id="GO:0005615">
    <property type="term" value="C:extracellular space"/>
    <property type="evidence" value="ECO:0007669"/>
    <property type="project" value="InterPro"/>
</dbReference>
<feature type="domain" description="Serpin" evidence="6">
    <location>
        <begin position="28"/>
        <end position="393"/>
    </location>
</feature>
<name>A0AAN9Y888_9HEMI</name>
<dbReference type="Gene3D" id="3.30.497.10">
    <property type="entry name" value="Antithrombin, subunit I, domain 2"/>
    <property type="match status" value="1"/>
</dbReference>
<organism evidence="7 8">
    <name type="scientific">Parthenolecanium corni</name>
    <dbReference type="NCBI Taxonomy" id="536013"/>
    <lineage>
        <taxon>Eukaryota</taxon>
        <taxon>Metazoa</taxon>
        <taxon>Ecdysozoa</taxon>
        <taxon>Arthropoda</taxon>
        <taxon>Hexapoda</taxon>
        <taxon>Insecta</taxon>
        <taxon>Pterygota</taxon>
        <taxon>Neoptera</taxon>
        <taxon>Paraneoptera</taxon>
        <taxon>Hemiptera</taxon>
        <taxon>Sternorrhyncha</taxon>
        <taxon>Coccoidea</taxon>
        <taxon>Coccidae</taxon>
        <taxon>Parthenolecanium</taxon>
    </lineage>
</organism>
<evidence type="ECO:0000259" key="6">
    <source>
        <dbReference type="SMART" id="SM00093"/>
    </source>
</evidence>
<dbReference type="SMART" id="SM00093">
    <property type="entry name" value="SERPIN"/>
    <property type="match status" value="1"/>
</dbReference>
<dbReference type="PANTHER" id="PTHR11461">
    <property type="entry name" value="SERINE PROTEASE INHIBITOR, SERPIN"/>
    <property type="match status" value="1"/>
</dbReference>